<gene>
    <name evidence="2" type="ORF">DKM44_11200</name>
</gene>
<dbReference type="Pfam" id="PF08241">
    <property type="entry name" value="Methyltransf_11"/>
    <property type="match status" value="1"/>
</dbReference>
<keyword evidence="2" id="KW-0808">Transferase</keyword>
<dbReference type="GO" id="GO:0008757">
    <property type="term" value="F:S-adenosylmethionine-dependent methyltransferase activity"/>
    <property type="evidence" value="ECO:0007669"/>
    <property type="project" value="InterPro"/>
</dbReference>
<dbReference type="InterPro" id="IPR029063">
    <property type="entry name" value="SAM-dependent_MTases_sf"/>
</dbReference>
<dbReference type="KEGG" id="dez:DKM44_11200"/>
<feature type="domain" description="Methyltransferase type 11" evidence="1">
    <location>
        <begin position="37"/>
        <end position="119"/>
    </location>
</feature>
<protein>
    <submittedName>
        <fullName evidence="2">Methyltransferase</fullName>
    </submittedName>
</protein>
<dbReference type="InterPro" id="IPR013216">
    <property type="entry name" value="Methyltransf_11"/>
</dbReference>
<dbReference type="GO" id="GO:0032259">
    <property type="term" value="P:methylation"/>
    <property type="evidence" value="ECO:0007669"/>
    <property type="project" value="UniProtKB-KW"/>
</dbReference>
<reference evidence="2 3" key="1">
    <citation type="submission" date="2018-05" db="EMBL/GenBank/DDBJ databases">
        <title>Complete Genome Sequence of Deinococcus sp. strain 17bor-2.</title>
        <authorList>
            <person name="Srinivasan S."/>
        </authorList>
    </citation>
    <scope>NUCLEOTIDE SEQUENCE [LARGE SCALE GENOMIC DNA]</scope>
    <source>
        <strain evidence="2 3">17bor-2</strain>
    </source>
</reference>
<keyword evidence="3" id="KW-1185">Reference proteome</keyword>
<dbReference type="EMBL" id="CP029494">
    <property type="protein sequence ID" value="AWN23724.1"/>
    <property type="molecule type" value="Genomic_DNA"/>
</dbReference>
<dbReference type="SUPFAM" id="SSF53335">
    <property type="entry name" value="S-adenosyl-L-methionine-dependent methyltransferases"/>
    <property type="match status" value="1"/>
</dbReference>
<sequence length="201" mass="21354">MDALGERDALLSRRCGQLWPYQPLLGAVQLSADADVLDIGAGNGALLTLLRERGAAGRLVGLDPRAGPDVQLGRAEALPFPDGHFGAVFMVRSLLHSADPGRALAEARRVLRPDGTLIVAVQGAAHLAAFWSRYGPPSPGADALTARQLAGWAFERLDTRLPVALSPQDAATLARTYALPPPGGRDTLTDHLHLAVFKHRK</sequence>
<dbReference type="RefSeq" id="WP_109827452.1">
    <property type="nucleotide sequence ID" value="NZ_CP029494.1"/>
</dbReference>
<evidence type="ECO:0000313" key="3">
    <source>
        <dbReference type="Proteomes" id="UP000245368"/>
    </source>
</evidence>
<dbReference type="Gene3D" id="3.40.50.150">
    <property type="entry name" value="Vaccinia Virus protein VP39"/>
    <property type="match status" value="1"/>
</dbReference>
<proteinExistence type="predicted"/>
<accession>A0A2Z3JSP1</accession>
<keyword evidence="2" id="KW-0489">Methyltransferase</keyword>
<dbReference type="PANTHER" id="PTHR42912">
    <property type="entry name" value="METHYLTRANSFERASE"/>
    <property type="match status" value="1"/>
</dbReference>
<organism evidence="2 3">
    <name type="scientific">Deinococcus irradiatisoli</name>
    <dbReference type="NCBI Taxonomy" id="2202254"/>
    <lineage>
        <taxon>Bacteria</taxon>
        <taxon>Thermotogati</taxon>
        <taxon>Deinococcota</taxon>
        <taxon>Deinococci</taxon>
        <taxon>Deinococcales</taxon>
        <taxon>Deinococcaceae</taxon>
        <taxon>Deinococcus</taxon>
    </lineage>
</organism>
<dbReference type="OrthoDB" id="70290at2"/>
<evidence type="ECO:0000259" key="1">
    <source>
        <dbReference type="Pfam" id="PF08241"/>
    </source>
</evidence>
<dbReference type="InterPro" id="IPR050508">
    <property type="entry name" value="Methyltransf_Superfamily"/>
</dbReference>
<evidence type="ECO:0000313" key="2">
    <source>
        <dbReference type="EMBL" id="AWN23724.1"/>
    </source>
</evidence>
<dbReference type="AlphaFoldDB" id="A0A2Z3JSP1"/>
<name>A0A2Z3JSP1_9DEIO</name>
<dbReference type="Proteomes" id="UP000245368">
    <property type="component" value="Chromosome"/>
</dbReference>
<dbReference type="CDD" id="cd02440">
    <property type="entry name" value="AdoMet_MTases"/>
    <property type="match status" value="1"/>
</dbReference>